<feature type="compositionally biased region" description="Polar residues" evidence="1">
    <location>
        <begin position="31"/>
        <end position="43"/>
    </location>
</feature>
<feature type="compositionally biased region" description="Low complexity" evidence="1">
    <location>
        <begin position="163"/>
        <end position="178"/>
    </location>
</feature>
<protein>
    <submittedName>
        <fullName evidence="2">Uncharacterized protein</fullName>
    </submittedName>
</protein>
<dbReference type="STRING" id="35722.A0A0B7NFD9"/>
<evidence type="ECO:0000313" key="3">
    <source>
        <dbReference type="Proteomes" id="UP000054107"/>
    </source>
</evidence>
<proteinExistence type="predicted"/>
<feature type="region of interest" description="Disordered" evidence="1">
    <location>
        <begin position="250"/>
        <end position="421"/>
    </location>
</feature>
<accession>A0A0B7NFD9</accession>
<dbReference type="OrthoDB" id="2272836at2759"/>
<evidence type="ECO:0000313" key="2">
    <source>
        <dbReference type="EMBL" id="CEP14065.1"/>
    </source>
</evidence>
<name>A0A0B7NFD9_9FUNG</name>
<dbReference type="EMBL" id="LN730905">
    <property type="protein sequence ID" value="CEP14065.1"/>
    <property type="molecule type" value="Genomic_DNA"/>
</dbReference>
<dbReference type="AlphaFoldDB" id="A0A0B7NFD9"/>
<dbReference type="Proteomes" id="UP000054107">
    <property type="component" value="Unassembled WGS sequence"/>
</dbReference>
<sequence>MANNSPHPNSLSPHSKQSASAFQWPIPPSPSHSKPASNPNMSDITVKEILDRYNEDPELLKYILTAKSEEDKKKAAKDTLKAEEARIQLRHMDLEFAREQSKASARFERPIYPPGYPQPYPHSVAAIHPQPQLVSHPSHPHHPYPYYGLAPVQQQVLARFNNQSQHGPGQQQQPASPSIPYPHSAHPLCPPPADEKNFPSRLPQFRQTSPSAALSEESKKRNRSSISLPNDIEQDKISHNKVMEALKAKIQRSNGGPPSPLTASPIRPPASSSAQSQDFPNKKKKPALPRPVVVHQAAETATSPSPSPRSAKPVLPPIDTNLGRMDSVTKTTTVTTATAATKSDTESTSSASSTHSSDNVKIESSEPSRQQHRQDPKSAIDIKNNNSTASPSDHILLNTRRARSLSPPTSSANNTPKEIKS</sequence>
<keyword evidence="3" id="KW-1185">Reference proteome</keyword>
<organism evidence="2 3">
    <name type="scientific">Parasitella parasitica</name>
    <dbReference type="NCBI Taxonomy" id="35722"/>
    <lineage>
        <taxon>Eukaryota</taxon>
        <taxon>Fungi</taxon>
        <taxon>Fungi incertae sedis</taxon>
        <taxon>Mucoromycota</taxon>
        <taxon>Mucoromycotina</taxon>
        <taxon>Mucoromycetes</taxon>
        <taxon>Mucorales</taxon>
        <taxon>Mucorineae</taxon>
        <taxon>Mucoraceae</taxon>
        <taxon>Parasitella</taxon>
    </lineage>
</organism>
<feature type="compositionally biased region" description="Polar residues" evidence="1">
    <location>
        <begin position="406"/>
        <end position="421"/>
    </location>
</feature>
<feature type="compositionally biased region" description="Low complexity" evidence="1">
    <location>
        <begin position="326"/>
        <end position="357"/>
    </location>
</feature>
<feature type="region of interest" description="Disordered" evidence="1">
    <location>
        <begin position="1"/>
        <end position="43"/>
    </location>
</feature>
<reference evidence="2 3" key="1">
    <citation type="submission" date="2014-09" db="EMBL/GenBank/DDBJ databases">
        <authorList>
            <person name="Ellenberger Sabrina"/>
        </authorList>
    </citation>
    <scope>NUCLEOTIDE SEQUENCE [LARGE SCALE GENOMIC DNA]</scope>
    <source>
        <strain evidence="2 3">CBS 412.66</strain>
    </source>
</reference>
<feature type="region of interest" description="Disordered" evidence="1">
    <location>
        <begin position="162"/>
        <end position="238"/>
    </location>
</feature>
<feature type="compositionally biased region" description="Low complexity" evidence="1">
    <location>
        <begin position="1"/>
        <end position="15"/>
    </location>
</feature>
<evidence type="ECO:0000256" key="1">
    <source>
        <dbReference type="SAM" id="MobiDB-lite"/>
    </source>
</evidence>
<feature type="compositionally biased region" description="Low complexity" evidence="1">
    <location>
        <begin position="263"/>
        <end position="276"/>
    </location>
</feature>
<feature type="compositionally biased region" description="Low complexity" evidence="1">
    <location>
        <begin position="297"/>
        <end position="313"/>
    </location>
</feature>
<gene>
    <name evidence="2" type="primary">PARPA_08221.1 scaffold 32258</name>
</gene>